<keyword evidence="3" id="KW-1185">Reference proteome</keyword>
<reference evidence="3" key="2">
    <citation type="submission" date="2015-01" db="EMBL/GenBank/DDBJ databases">
        <title>Evolutionary Origins and Diversification of the Mycorrhizal Mutualists.</title>
        <authorList>
            <consortium name="DOE Joint Genome Institute"/>
            <consortium name="Mycorrhizal Genomics Consortium"/>
            <person name="Kohler A."/>
            <person name="Kuo A."/>
            <person name="Nagy L.G."/>
            <person name="Floudas D."/>
            <person name="Copeland A."/>
            <person name="Barry K.W."/>
            <person name="Cichocki N."/>
            <person name="Veneault-Fourrey C."/>
            <person name="LaButti K."/>
            <person name="Lindquist E.A."/>
            <person name="Lipzen A."/>
            <person name="Lundell T."/>
            <person name="Morin E."/>
            <person name="Murat C."/>
            <person name="Riley R."/>
            <person name="Ohm R."/>
            <person name="Sun H."/>
            <person name="Tunlid A."/>
            <person name="Henrissat B."/>
            <person name="Grigoriev I.V."/>
            <person name="Hibbett D.S."/>
            <person name="Martin F."/>
        </authorList>
    </citation>
    <scope>NUCLEOTIDE SEQUENCE [LARGE SCALE GENOMIC DNA]</scope>
    <source>
        <strain evidence="3">F 1598</strain>
    </source>
</reference>
<feature type="non-terminal residue" evidence="2">
    <location>
        <position position="123"/>
    </location>
</feature>
<evidence type="ECO:0000313" key="2">
    <source>
        <dbReference type="EMBL" id="KIM71220.1"/>
    </source>
</evidence>
<dbReference type="AlphaFoldDB" id="A0A0C3EEZ6"/>
<evidence type="ECO:0000256" key="1">
    <source>
        <dbReference type="SAM" id="MobiDB-lite"/>
    </source>
</evidence>
<organism evidence="2 3">
    <name type="scientific">Piloderma croceum (strain F 1598)</name>
    <dbReference type="NCBI Taxonomy" id="765440"/>
    <lineage>
        <taxon>Eukaryota</taxon>
        <taxon>Fungi</taxon>
        <taxon>Dikarya</taxon>
        <taxon>Basidiomycota</taxon>
        <taxon>Agaricomycotina</taxon>
        <taxon>Agaricomycetes</taxon>
        <taxon>Agaricomycetidae</taxon>
        <taxon>Atheliales</taxon>
        <taxon>Atheliaceae</taxon>
        <taxon>Piloderma</taxon>
    </lineage>
</organism>
<accession>A0A0C3EEZ6</accession>
<feature type="compositionally biased region" description="Acidic residues" evidence="1">
    <location>
        <begin position="51"/>
        <end position="68"/>
    </location>
</feature>
<sequence length="123" mass="13731">MPASFKCSHCGKSVPTVKGLRSHIAQRQPCRDALRRVAERQPPKDKSLPIPEDDEPAEDIQFDDDEPMLFEPNQADDKLDHSASAGPSRRTQVEEVEDEEAGGIRRYVEDYGQSAGYVYGEGQ</sequence>
<dbReference type="InParanoid" id="A0A0C3EEZ6"/>
<protein>
    <submittedName>
        <fullName evidence="2">Uncharacterized protein</fullName>
    </submittedName>
</protein>
<dbReference type="HOGENOM" id="CLU_2020764_0_0_1"/>
<proteinExistence type="predicted"/>
<dbReference type="EMBL" id="KN833402">
    <property type="protein sequence ID" value="KIM71220.1"/>
    <property type="molecule type" value="Genomic_DNA"/>
</dbReference>
<gene>
    <name evidence="2" type="ORF">PILCRDRAFT_17266</name>
</gene>
<reference evidence="2 3" key="1">
    <citation type="submission" date="2014-04" db="EMBL/GenBank/DDBJ databases">
        <authorList>
            <consortium name="DOE Joint Genome Institute"/>
            <person name="Kuo A."/>
            <person name="Tarkka M."/>
            <person name="Buscot F."/>
            <person name="Kohler A."/>
            <person name="Nagy L.G."/>
            <person name="Floudas D."/>
            <person name="Copeland A."/>
            <person name="Barry K.W."/>
            <person name="Cichocki N."/>
            <person name="Veneault-Fourrey C."/>
            <person name="LaButti K."/>
            <person name="Lindquist E.A."/>
            <person name="Lipzen A."/>
            <person name="Lundell T."/>
            <person name="Morin E."/>
            <person name="Murat C."/>
            <person name="Sun H."/>
            <person name="Tunlid A."/>
            <person name="Henrissat B."/>
            <person name="Grigoriev I.V."/>
            <person name="Hibbett D.S."/>
            <person name="Martin F."/>
            <person name="Nordberg H.P."/>
            <person name="Cantor M.N."/>
            <person name="Hua S.X."/>
        </authorList>
    </citation>
    <scope>NUCLEOTIDE SEQUENCE [LARGE SCALE GENOMIC DNA]</scope>
    <source>
        <strain evidence="2 3">F 1598</strain>
    </source>
</reference>
<evidence type="ECO:0000313" key="3">
    <source>
        <dbReference type="Proteomes" id="UP000054166"/>
    </source>
</evidence>
<feature type="region of interest" description="Disordered" evidence="1">
    <location>
        <begin position="36"/>
        <end position="107"/>
    </location>
</feature>
<dbReference type="OrthoDB" id="10621502at2759"/>
<feature type="compositionally biased region" description="Basic and acidic residues" evidence="1">
    <location>
        <begin position="36"/>
        <end position="47"/>
    </location>
</feature>
<dbReference type="Proteomes" id="UP000054166">
    <property type="component" value="Unassembled WGS sequence"/>
</dbReference>
<name>A0A0C3EEZ6_PILCF</name>